<accession>A0ABM0JS50</accession>
<sequence length="170" mass="18257">MTDYLEKGKTVTRDYYSGLLIKLPSELVNNAGIFAARFIKDLDENAVEENFNINFKVPVLLSKLALPHLLKTKEWGPAGIRVNSVSPGAIDTPIFSKILGGDKAKMDMVAQMQSKLHALQRNGEVTEVAETVAFLASDASSFVSGTVVFADGGRHSYPAGSGSFSGKSAF</sequence>
<organism evidence="1 2">
    <name type="scientific">Aplysia californica</name>
    <name type="common">California sea hare</name>
    <dbReference type="NCBI Taxonomy" id="6500"/>
    <lineage>
        <taxon>Eukaryota</taxon>
        <taxon>Metazoa</taxon>
        <taxon>Spiralia</taxon>
        <taxon>Lophotrochozoa</taxon>
        <taxon>Mollusca</taxon>
        <taxon>Gastropoda</taxon>
        <taxon>Heterobranchia</taxon>
        <taxon>Euthyneura</taxon>
        <taxon>Tectipleura</taxon>
        <taxon>Aplysiida</taxon>
        <taxon>Aplysioidea</taxon>
        <taxon>Aplysiidae</taxon>
        <taxon>Aplysia</taxon>
    </lineage>
</organism>
<evidence type="ECO:0000313" key="2">
    <source>
        <dbReference type="RefSeq" id="XP_005100281.1"/>
    </source>
</evidence>
<reference evidence="2" key="1">
    <citation type="submission" date="2025-08" db="UniProtKB">
        <authorList>
            <consortium name="RefSeq"/>
        </authorList>
    </citation>
    <scope>IDENTIFICATION</scope>
</reference>
<name>A0ABM0JS50_APLCA</name>
<dbReference type="SUPFAM" id="SSF51735">
    <property type="entry name" value="NAD(P)-binding Rossmann-fold domains"/>
    <property type="match status" value="1"/>
</dbReference>
<dbReference type="PANTHER" id="PTHR43975:SF2">
    <property type="entry name" value="EG:BACR7A4.14 PROTEIN-RELATED"/>
    <property type="match status" value="1"/>
</dbReference>
<evidence type="ECO:0000313" key="1">
    <source>
        <dbReference type="Proteomes" id="UP000694888"/>
    </source>
</evidence>
<keyword evidence="1" id="KW-1185">Reference proteome</keyword>
<dbReference type="Pfam" id="PF13561">
    <property type="entry name" value="adh_short_C2"/>
    <property type="match status" value="1"/>
</dbReference>
<dbReference type="Proteomes" id="UP000694888">
    <property type="component" value="Unplaced"/>
</dbReference>
<dbReference type="RefSeq" id="XP_005100281.1">
    <property type="nucleotide sequence ID" value="XM_005100224.1"/>
</dbReference>
<protein>
    <submittedName>
        <fullName evidence="2">Dihydroanticapsin 7-dehydrogenase-like</fullName>
    </submittedName>
</protein>
<dbReference type="InterPro" id="IPR002347">
    <property type="entry name" value="SDR_fam"/>
</dbReference>
<dbReference type="PANTHER" id="PTHR43975">
    <property type="entry name" value="ZGC:101858"/>
    <property type="match status" value="1"/>
</dbReference>
<proteinExistence type="predicted"/>
<dbReference type="GeneID" id="101859940"/>
<dbReference type="Gene3D" id="3.40.50.720">
    <property type="entry name" value="NAD(P)-binding Rossmann-like Domain"/>
    <property type="match status" value="2"/>
</dbReference>
<dbReference type="InterPro" id="IPR036291">
    <property type="entry name" value="NAD(P)-bd_dom_sf"/>
</dbReference>
<gene>
    <name evidence="2" type="primary">LOC101859940</name>
</gene>